<name>A0AA88NSR7_CHASR</name>
<dbReference type="AlphaFoldDB" id="A0AA88NSR7"/>
<proteinExistence type="predicted"/>
<reference evidence="2" key="1">
    <citation type="submission" date="2023-07" db="EMBL/GenBank/DDBJ databases">
        <title>Chromosome-level Genome Assembly of Striped Snakehead (Channa striata).</title>
        <authorList>
            <person name="Liu H."/>
        </authorList>
    </citation>
    <scope>NUCLEOTIDE SEQUENCE</scope>
    <source>
        <strain evidence="2">Gz</strain>
        <tissue evidence="2">Muscle</tissue>
    </source>
</reference>
<evidence type="ECO:0000256" key="1">
    <source>
        <dbReference type="SAM" id="MobiDB-lite"/>
    </source>
</evidence>
<keyword evidence="3" id="KW-1185">Reference proteome</keyword>
<gene>
    <name evidence="2" type="ORF">Q5P01_003615</name>
</gene>
<organism evidence="2 3">
    <name type="scientific">Channa striata</name>
    <name type="common">Snakehead murrel</name>
    <name type="synonym">Ophicephalus striatus</name>
    <dbReference type="NCBI Taxonomy" id="64152"/>
    <lineage>
        <taxon>Eukaryota</taxon>
        <taxon>Metazoa</taxon>
        <taxon>Chordata</taxon>
        <taxon>Craniata</taxon>
        <taxon>Vertebrata</taxon>
        <taxon>Euteleostomi</taxon>
        <taxon>Actinopterygii</taxon>
        <taxon>Neopterygii</taxon>
        <taxon>Teleostei</taxon>
        <taxon>Neoteleostei</taxon>
        <taxon>Acanthomorphata</taxon>
        <taxon>Anabantaria</taxon>
        <taxon>Anabantiformes</taxon>
        <taxon>Channoidei</taxon>
        <taxon>Channidae</taxon>
        <taxon>Channa</taxon>
    </lineage>
</organism>
<dbReference type="EMBL" id="JAUPFM010000002">
    <property type="protein sequence ID" value="KAK2858995.1"/>
    <property type="molecule type" value="Genomic_DNA"/>
</dbReference>
<comment type="caution">
    <text evidence="2">The sequence shown here is derived from an EMBL/GenBank/DDBJ whole genome shotgun (WGS) entry which is preliminary data.</text>
</comment>
<dbReference type="Proteomes" id="UP001187415">
    <property type="component" value="Unassembled WGS sequence"/>
</dbReference>
<feature type="compositionally biased region" description="Basic residues" evidence="1">
    <location>
        <begin position="95"/>
        <end position="105"/>
    </location>
</feature>
<protein>
    <submittedName>
        <fullName evidence="2">Uncharacterized protein</fullName>
    </submittedName>
</protein>
<sequence>MCVRMMETDSKNAKIDYVFKNVKRGSTLRWRPPRVSTEEQEEKEAEEAFKQCRATIRKYLRRQSKGARLAKVSKGPASWARDGPGRRVITGTTRARWRRRTPRST</sequence>
<evidence type="ECO:0000313" key="3">
    <source>
        <dbReference type="Proteomes" id="UP001187415"/>
    </source>
</evidence>
<accession>A0AA88NSR7</accession>
<feature type="region of interest" description="Disordered" evidence="1">
    <location>
        <begin position="66"/>
        <end position="105"/>
    </location>
</feature>
<evidence type="ECO:0000313" key="2">
    <source>
        <dbReference type="EMBL" id="KAK2858995.1"/>
    </source>
</evidence>